<keyword evidence="2" id="KW-0732">Signal</keyword>
<dbReference type="STRING" id="27349.A0A0L6V629"/>
<accession>A0A0L6V629</accession>
<dbReference type="PANTHER" id="PTHR34587">
    <property type="entry name" value="VWFA DOMAIN-CONTAINING PROTEIN"/>
    <property type="match status" value="1"/>
</dbReference>
<comment type="caution">
    <text evidence="3">The sequence shown here is derived from an EMBL/GenBank/DDBJ whole genome shotgun (WGS) entry which is preliminary data.</text>
</comment>
<dbReference type="Proteomes" id="UP000037035">
    <property type="component" value="Unassembled WGS sequence"/>
</dbReference>
<dbReference type="VEuPathDB" id="FungiDB:VP01_2468g3"/>
<dbReference type="AlphaFoldDB" id="A0A0L6V629"/>
<gene>
    <name evidence="3" type="ORF">VP01_2468g3</name>
</gene>
<feature type="compositionally biased region" description="Polar residues" evidence="1">
    <location>
        <begin position="315"/>
        <end position="324"/>
    </location>
</feature>
<proteinExistence type="predicted"/>
<organism evidence="3 4">
    <name type="scientific">Puccinia sorghi</name>
    <dbReference type="NCBI Taxonomy" id="27349"/>
    <lineage>
        <taxon>Eukaryota</taxon>
        <taxon>Fungi</taxon>
        <taxon>Dikarya</taxon>
        <taxon>Basidiomycota</taxon>
        <taxon>Pucciniomycotina</taxon>
        <taxon>Pucciniomycetes</taxon>
        <taxon>Pucciniales</taxon>
        <taxon>Pucciniaceae</taxon>
        <taxon>Puccinia</taxon>
    </lineage>
</organism>
<reference evidence="3 4" key="1">
    <citation type="submission" date="2015-08" db="EMBL/GenBank/DDBJ databases">
        <title>Next Generation Sequencing and Analysis of the Genome of Puccinia sorghi L Schw, the Causal Agent of Maize Common Rust.</title>
        <authorList>
            <person name="Rochi L."/>
            <person name="Burguener G."/>
            <person name="Darino M."/>
            <person name="Turjanski A."/>
            <person name="Kreff E."/>
            <person name="Dieguez M.J."/>
            <person name="Sacco F."/>
        </authorList>
    </citation>
    <scope>NUCLEOTIDE SEQUENCE [LARGE SCALE GENOMIC DNA]</scope>
    <source>
        <strain evidence="3 4">RO10H11247</strain>
    </source>
</reference>
<protein>
    <submittedName>
        <fullName evidence="3">Uncharacterized protein</fullName>
    </submittedName>
</protein>
<dbReference type="InterPro" id="IPR053216">
    <property type="entry name" value="Appressorial_penetr-assoc"/>
</dbReference>
<sequence>MTWTSLTLLFGLSLLNSSATAQQQASGLCLDPSLVQQAAKINGITNPANPDKFSKSLISSNNYVRQPYQLFCLLEDALENYSRESFFTQIDFCRGATLTNGAQVPQGSCNPTPMGSIPSVSNMPSVRIIKPAADKVIAPQTDFEVVIKDSFPLPHDIAINLTPPGYFTSPTNTYYLAPQQLNKEGLIKGHLHVVIQAVNGNNVFPADQVSAFKGIADKPVNGELKTTFTGGLPPGFCKDSFLFIISLRAKYCTQLIPSSHPPLSSDRISTITSAKNHQPVLLPVARRGAVDDAIYVRVGTAGGSSSGATKNGNTVQSVGQPSEKTTGHKGKSKKVRADSECRVSTPPFFLRTSLTLCEVMACMMFR</sequence>
<evidence type="ECO:0000256" key="1">
    <source>
        <dbReference type="SAM" id="MobiDB-lite"/>
    </source>
</evidence>
<evidence type="ECO:0000256" key="2">
    <source>
        <dbReference type="SAM" id="SignalP"/>
    </source>
</evidence>
<dbReference type="PANTHER" id="PTHR34587:SF2">
    <property type="entry name" value="G-PROTEIN COUPLED RECEPTORS FAMILY 1 PROFILE DOMAIN-CONTAINING PROTEIN"/>
    <property type="match status" value="1"/>
</dbReference>
<dbReference type="OrthoDB" id="2336871at2759"/>
<feature type="signal peptide" evidence="2">
    <location>
        <begin position="1"/>
        <end position="21"/>
    </location>
</feature>
<feature type="chain" id="PRO_5005567831" evidence="2">
    <location>
        <begin position="22"/>
        <end position="366"/>
    </location>
</feature>
<evidence type="ECO:0000313" key="3">
    <source>
        <dbReference type="EMBL" id="KNZ56213.1"/>
    </source>
</evidence>
<dbReference type="EMBL" id="LAVV01007356">
    <property type="protein sequence ID" value="KNZ56213.1"/>
    <property type="molecule type" value="Genomic_DNA"/>
</dbReference>
<name>A0A0L6V629_9BASI</name>
<feature type="region of interest" description="Disordered" evidence="1">
    <location>
        <begin position="302"/>
        <end position="337"/>
    </location>
</feature>
<evidence type="ECO:0000313" key="4">
    <source>
        <dbReference type="Proteomes" id="UP000037035"/>
    </source>
</evidence>
<keyword evidence="4" id="KW-1185">Reference proteome</keyword>